<name>A0A9D5JUI3_9BACT</name>
<dbReference type="AlphaFoldDB" id="A0A9D5JUI3"/>
<dbReference type="Proteomes" id="UP000649604">
    <property type="component" value="Unassembled WGS sequence"/>
</dbReference>
<dbReference type="PANTHER" id="PTHR12110">
    <property type="entry name" value="HYDROXYPYRUVATE ISOMERASE"/>
    <property type="match status" value="1"/>
</dbReference>
<evidence type="ECO:0000259" key="1">
    <source>
        <dbReference type="Pfam" id="PF01261"/>
    </source>
</evidence>
<protein>
    <submittedName>
        <fullName evidence="2">TIM barrel protein</fullName>
    </submittedName>
</protein>
<organism evidence="2 3">
    <name type="scientific">candidate division KSB3 bacterium</name>
    <dbReference type="NCBI Taxonomy" id="2044937"/>
    <lineage>
        <taxon>Bacteria</taxon>
        <taxon>candidate division KSB3</taxon>
    </lineage>
</organism>
<accession>A0A9D5JUI3</accession>
<sequence length="299" mass="33836">MYCTGFADEAADTLDGQIRATKTLGWRHIEARNIDGVNIHDLPDEAFDKVCATLADAGVEINCFGSTIANWGTPITAPFEADLEKVRRAIPRMQRLGAKLIRIMSYALVQDEQGRVLDDQMEAERFRRLREITTMFTDAGITPVHENCMDYGGMGWPYSLKMLEHVPGLKLVFDTGNPVINDDFSKPKPYPKQSAWEFYTQLKDHIVYVHIKDGVFDPQVNPDDLTYTFPGEGHGDVKRIVQDLCDRGYDGGFSMEPHMAVVFHDQSVQSDADVRFENYVEYGRRFMTLLKEVGCPLSP</sequence>
<comment type="caution">
    <text evidence="2">The sequence shown here is derived from an EMBL/GenBank/DDBJ whole genome shotgun (WGS) entry which is preliminary data.</text>
</comment>
<dbReference type="InterPro" id="IPR036237">
    <property type="entry name" value="Xyl_isomerase-like_sf"/>
</dbReference>
<reference evidence="2" key="1">
    <citation type="submission" date="2019-11" db="EMBL/GenBank/DDBJ databases">
        <title>Microbial mats filling the niche in hypersaline microbial mats.</title>
        <authorList>
            <person name="Wong H.L."/>
            <person name="Macleod F.I."/>
            <person name="White R.A. III"/>
            <person name="Burns B.P."/>
        </authorList>
    </citation>
    <scope>NUCLEOTIDE SEQUENCE</scope>
    <source>
        <strain evidence="2">Rbin_158</strain>
    </source>
</reference>
<dbReference type="EMBL" id="WJJP01000246">
    <property type="protein sequence ID" value="MBD3324503.1"/>
    <property type="molecule type" value="Genomic_DNA"/>
</dbReference>
<dbReference type="SUPFAM" id="SSF51658">
    <property type="entry name" value="Xylose isomerase-like"/>
    <property type="match status" value="1"/>
</dbReference>
<dbReference type="Gene3D" id="3.20.20.150">
    <property type="entry name" value="Divalent-metal-dependent TIM barrel enzymes"/>
    <property type="match status" value="1"/>
</dbReference>
<feature type="domain" description="Xylose isomerase-like TIM barrel" evidence="1">
    <location>
        <begin position="19"/>
        <end position="258"/>
    </location>
</feature>
<evidence type="ECO:0000313" key="2">
    <source>
        <dbReference type="EMBL" id="MBD3324503.1"/>
    </source>
</evidence>
<dbReference type="Pfam" id="PF01261">
    <property type="entry name" value="AP_endonuc_2"/>
    <property type="match status" value="1"/>
</dbReference>
<dbReference type="InterPro" id="IPR050312">
    <property type="entry name" value="IolE/XylAMocC-like"/>
</dbReference>
<gene>
    <name evidence="2" type="ORF">GF339_07955</name>
</gene>
<dbReference type="InterPro" id="IPR013022">
    <property type="entry name" value="Xyl_isomerase-like_TIM-brl"/>
</dbReference>
<proteinExistence type="predicted"/>
<evidence type="ECO:0000313" key="3">
    <source>
        <dbReference type="Proteomes" id="UP000649604"/>
    </source>
</evidence>